<accession>I1YZI1</accession>
<evidence type="ECO:0000256" key="3">
    <source>
        <dbReference type="ARBA" id="ARBA00022844"/>
    </source>
</evidence>
<dbReference type="CDD" id="cd21566">
    <property type="entry name" value="gammaCoV_M"/>
    <property type="match status" value="1"/>
</dbReference>
<keyword evidence="8" id="KW-0325">Glycoprotein</keyword>
<comment type="subunit">
    <text evidence="10">Homomultimer. Interacts with envelope E protein in the budding compartment of the host cell, which is located between endoplasmic reticulum and the Golgi complex. Forms a complex with HE and S proteins. Interacts with nucleocapsid N protein. This interaction probably participates in RNA packaging into the virus.</text>
</comment>
<dbReference type="PROSITE" id="PS51927">
    <property type="entry name" value="COV_M"/>
    <property type="match status" value="1"/>
</dbReference>
<dbReference type="GO" id="GO:0039660">
    <property type="term" value="F:structural constituent of virion"/>
    <property type="evidence" value="ECO:0007669"/>
    <property type="project" value="UniProtKB-KW"/>
</dbReference>
<evidence type="ECO:0000256" key="7">
    <source>
        <dbReference type="ARBA" id="ARBA00023136"/>
    </source>
</evidence>
<keyword evidence="1 10" id="KW-0812">Transmembrane</keyword>
<sequence>MSNRTTNCTLDTEQAVQLFKEYNLFITAFLLFLTILLQYGYATRNKVIYILKMIVLWCFWPLNIAVGVISCIYPPDTRGLVAISGEIDYIQGVAIILTVFVCLSFIGYWIQSIRLFKRCRSWWSFNPESNAVGSILLTNGQQCNFAIESVPMVLAPIIKNGALYCEGQWLAKCEPDHLPKDIFVCTPDRRNIYRMVQKYTGDQSGNKKRFATFVYAKQSVDTGELESVATGGSSLYT</sequence>
<evidence type="ECO:0000313" key="11">
    <source>
        <dbReference type="EMBL" id="AFJ11180.1"/>
    </source>
</evidence>
<organism evidence="11 12">
    <name type="scientific">Infectious bronchitis virus</name>
    <dbReference type="NCBI Taxonomy" id="11120"/>
    <lineage>
        <taxon>Viruses</taxon>
        <taxon>Riboviria</taxon>
        <taxon>Orthornavirae</taxon>
        <taxon>Pisuviricota</taxon>
        <taxon>Pisoniviricetes</taxon>
        <taxon>Nidovirales</taxon>
        <taxon>Cornidovirineae</taxon>
        <taxon>Coronaviridae</taxon>
        <taxon>Orthocoronavirinae</taxon>
        <taxon>Gammacoronavirus</taxon>
        <taxon>Igacovirus</taxon>
        <taxon>Gammacoronavirus galli</taxon>
        <taxon>Avian coronavirus</taxon>
    </lineage>
</organism>
<keyword evidence="3 10" id="KW-0946">Virion</keyword>
<evidence type="ECO:0000256" key="8">
    <source>
        <dbReference type="ARBA" id="ARBA00023180"/>
    </source>
</evidence>
<dbReference type="Proteomes" id="UP000139891">
    <property type="component" value="Genome"/>
</dbReference>
<protein>
    <recommendedName>
        <fullName evidence="10">Membrane protein</fullName>
        <shortName evidence="10">M protein</shortName>
    </recommendedName>
    <alternativeName>
        <fullName evidence="10">E1 glycoprotein</fullName>
    </alternativeName>
    <alternativeName>
        <fullName evidence="10">Matrix glycoprotein</fullName>
    </alternativeName>
    <alternativeName>
        <fullName evidence="10">Membrane glycoprotein</fullName>
    </alternativeName>
</protein>
<dbReference type="Pfam" id="PF01635">
    <property type="entry name" value="CoV_M"/>
    <property type="match status" value="1"/>
</dbReference>
<evidence type="ECO:0000256" key="9">
    <source>
        <dbReference type="ARBA" id="ARBA00023311"/>
    </source>
</evidence>
<keyword evidence="4 10" id="KW-1043">Host membrane</keyword>
<evidence type="ECO:0000256" key="6">
    <source>
        <dbReference type="ARBA" id="ARBA00022989"/>
    </source>
</evidence>
<evidence type="ECO:0000256" key="1">
    <source>
        <dbReference type="ARBA" id="ARBA00022692"/>
    </source>
</evidence>
<feature type="transmembrane region" description="Helical" evidence="10">
    <location>
        <begin position="89"/>
        <end position="110"/>
    </location>
</feature>
<keyword evidence="2 10" id="KW-1040">Host Golgi apparatus</keyword>
<dbReference type="InterPro" id="IPR002574">
    <property type="entry name" value="M_CoV"/>
</dbReference>
<keyword evidence="9 10" id="KW-0468">Viral matrix protein</keyword>
<keyword evidence="6 10" id="KW-1133">Transmembrane helix</keyword>
<dbReference type="EMBL" id="JQ088078">
    <property type="protein sequence ID" value="AFJ11180.1"/>
    <property type="molecule type" value="Genomic_RNA"/>
</dbReference>
<evidence type="ECO:0000256" key="5">
    <source>
        <dbReference type="ARBA" id="ARBA00022879"/>
    </source>
</evidence>
<dbReference type="InterPro" id="IPR042550">
    <property type="entry name" value="GAMMA_CORONA_M"/>
</dbReference>
<proteinExistence type="inferred from homology"/>
<feature type="transmembrane region" description="Helical" evidence="10">
    <location>
        <begin position="22"/>
        <end position="42"/>
    </location>
</feature>
<comment type="similarity">
    <text evidence="10">Belongs to the gammacoronaviruses M protein family.</text>
</comment>
<evidence type="ECO:0000256" key="2">
    <source>
        <dbReference type="ARBA" id="ARBA00022812"/>
    </source>
</evidence>
<keyword evidence="7 10" id="KW-0472">Membrane</keyword>
<evidence type="ECO:0000256" key="4">
    <source>
        <dbReference type="ARBA" id="ARBA00022870"/>
    </source>
</evidence>
<dbReference type="GO" id="GO:0019031">
    <property type="term" value="C:viral envelope"/>
    <property type="evidence" value="ECO:0007669"/>
    <property type="project" value="UniProtKB-KW"/>
</dbReference>
<evidence type="ECO:0000256" key="10">
    <source>
        <dbReference type="RuleBase" id="RU363118"/>
    </source>
</evidence>
<name>I1YZI1_9GAMC</name>
<gene>
    <name evidence="10" type="primary">M</name>
</gene>
<reference evidence="11 12" key="1">
    <citation type="journal article" date="2012" name="Arch. Virol.">
        <title>Characterization and analysis of the full-length genome of a strain of the European QX-like genotype of infectious bronchitis virus.</title>
        <authorList>
            <person name="Abro S.H."/>
            <person name="Renstrom L.H."/>
            <person name="Ullman K."/>
            <person name="Belak S."/>
            <person name="Baule C."/>
        </authorList>
    </citation>
    <scope>NUCLEOTIDE SEQUENCE [LARGE SCALE GENOMIC DNA]</scope>
    <source>
        <strain evidence="11">CK/SWE/0658946/10</strain>
    </source>
</reference>
<dbReference type="GO" id="GO:0055036">
    <property type="term" value="C:virion membrane"/>
    <property type="evidence" value="ECO:0007669"/>
    <property type="project" value="UniProtKB-SubCell"/>
</dbReference>
<keyword evidence="5 10" id="KW-0261">Viral envelope protein</keyword>
<evidence type="ECO:0000313" key="12">
    <source>
        <dbReference type="Proteomes" id="UP000139891"/>
    </source>
</evidence>
<feature type="transmembrane region" description="Helical" evidence="10">
    <location>
        <begin position="49"/>
        <end position="69"/>
    </location>
</feature>
<dbReference type="GO" id="GO:0016020">
    <property type="term" value="C:membrane"/>
    <property type="evidence" value="ECO:0007669"/>
    <property type="project" value="InterPro"/>
</dbReference>
<dbReference type="GO" id="GO:0044178">
    <property type="term" value="C:host cell Golgi membrane"/>
    <property type="evidence" value="ECO:0007669"/>
    <property type="project" value="UniProtKB-SubCell"/>
</dbReference>
<comment type="function">
    <text evidence="10">Component of the viral envelope that plays a central role in virus morphogenesis and assembly via its interactions with other viral proteins.</text>
</comment>
<comment type="subcellular location">
    <subcellularLocation>
        <location evidence="10">Host Golgi apparatus membrane</location>
        <topology evidence="10">Multi-pass membrane protein</topology>
    </subcellularLocation>
    <subcellularLocation>
        <location evidence="10">Virion membrane</location>
        <topology evidence="10">Multi-pass membrane protein</topology>
    </subcellularLocation>
</comment>